<dbReference type="AlphaFoldDB" id="A0A4R2GXM2"/>
<protein>
    <submittedName>
        <fullName evidence="1">Uncharacterized protein</fullName>
    </submittedName>
</protein>
<proteinExistence type="predicted"/>
<dbReference type="Proteomes" id="UP000294881">
    <property type="component" value="Unassembled WGS sequence"/>
</dbReference>
<dbReference type="EMBL" id="SLWL01000001">
    <property type="protein sequence ID" value="TCO15774.1"/>
    <property type="molecule type" value="Genomic_DNA"/>
</dbReference>
<keyword evidence="2" id="KW-1185">Reference proteome</keyword>
<sequence>MATAGKALFLQKIRADATSGNAPKKSIAPHIHGAPKDVVGTIKLLTA</sequence>
<gene>
    <name evidence="1" type="ORF">EV666_10121</name>
</gene>
<evidence type="ECO:0000313" key="2">
    <source>
        <dbReference type="Proteomes" id="UP000294881"/>
    </source>
</evidence>
<organism evidence="1 2">
    <name type="scientific">Camelimonas lactis</name>
    <dbReference type="NCBI Taxonomy" id="659006"/>
    <lineage>
        <taxon>Bacteria</taxon>
        <taxon>Pseudomonadati</taxon>
        <taxon>Pseudomonadota</taxon>
        <taxon>Alphaproteobacteria</taxon>
        <taxon>Hyphomicrobiales</taxon>
        <taxon>Chelatococcaceae</taxon>
        <taxon>Camelimonas</taxon>
    </lineage>
</organism>
<dbReference type="RefSeq" id="WP_165909834.1">
    <property type="nucleotide sequence ID" value="NZ_JBHUNN010000002.1"/>
</dbReference>
<name>A0A4R2GXM2_9HYPH</name>
<reference evidence="1 2" key="1">
    <citation type="submission" date="2019-03" db="EMBL/GenBank/DDBJ databases">
        <title>Genomic Encyclopedia of Type Strains, Phase IV (KMG-IV): sequencing the most valuable type-strain genomes for metagenomic binning, comparative biology and taxonomic classification.</title>
        <authorList>
            <person name="Goeker M."/>
        </authorList>
    </citation>
    <scope>NUCLEOTIDE SEQUENCE [LARGE SCALE GENOMIC DNA]</scope>
    <source>
        <strain evidence="1 2">DSM 22958</strain>
    </source>
</reference>
<accession>A0A4R2GXM2</accession>
<evidence type="ECO:0000313" key="1">
    <source>
        <dbReference type="EMBL" id="TCO15774.1"/>
    </source>
</evidence>
<comment type="caution">
    <text evidence="1">The sequence shown here is derived from an EMBL/GenBank/DDBJ whole genome shotgun (WGS) entry which is preliminary data.</text>
</comment>